<dbReference type="InterPro" id="IPR012533">
    <property type="entry name" value="YcnI-copper_dom"/>
</dbReference>
<feature type="chain" id="PRO_5016429602" description="YncI copper-binding domain-containing protein" evidence="1">
    <location>
        <begin position="23"/>
        <end position="172"/>
    </location>
</feature>
<organism evidence="3 4">
    <name type="scientific">Roseicella frigidaeris</name>
    <dbReference type="NCBI Taxonomy" id="2230885"/>
    <lineage>
        <taxon>Bacteria</taxon>
        <taxon>Pseudomonadati</taxon>
        <taxon>Pseudomonadota</taxon>
        <taxon>Alphaproteobacteria</taxon>
        <taxon>Acetobacterales</taxon>
        <taxon>Roseomonadaceae</taxon>
        <taxon>Roseicella</taxon>
    </lineage>
</organism>
<feature type="domain" description="YncI copper-binding" evidence="2">
    <location>
        <begin position="23"/>
        <end position="169"/>
    </location>
</feature>
<sequence>MRLSLALAGALCALPAIAPARAHVTVDPVAAPAGSYVRAALGVPHGCGGAATTRLSLELPEGVYEAKPMPKPGWRLSIERRRLPEAVRSPHGAELESAVSRITWEGGPLPDAQYDEFVVLLQAPNEPNGVLALPVVQGCEGGKVDRWVERPAAGQSAHDLARPAPAIRLVPR</sequence>
<keyword evidence="1" id="KW-0732">Signal</keyword>
<evidence type="ECO:0000313" key="4">
    <source>
        <dbReference type="Proteomes" id="UP000249065"/>
    </source>
</evidence>
<dbReference type="InterPro" id="IPR038507">
    <property type="entry name" value="YcnI-like_sf"/>
</dbReference>
<dbReference type="EMBL" id="QLIX01000004">
    <property type="protein sequence ID" value="RAI59461.1"/>
    <property type="molecule type" value="Genomic_DNA"/>
</dbReference>
<dbReference type="Gene3D" id="2.60.40.2230">
    <property type="entry name" value="Uncharacterised protein YcnI-like PF07987, DUF1775"/>
    <property type="match status" value="1"/>
</dbReference>
<dbReference type="OrthoDB" id="9796962at2"/>
<dbReference type="AlphaFoldDB" id="A0A327M827"/>
<gene>
    <name evidence="3" type="ORF">DOO78_07600</name>
</gene>
<feature type="signal peptide" evidence="1">
    <location>
        <begin position="1"/>
        <end position="22"/>
    </location>
</feature>
<name>A0A327M827_9PROT</name>
<evidence type="ECO:0000313" key="3">
    <source>
        <dbReference type="EMBL" id="RAI59461.1"/>
    </source>
</evidence>
<dbReference type="Pfam" id="PF07987">
    <property type="entry name" value="DUF1775"/>
    <property type="match status" value="1"/>
</dbReference>
<dbReference type="Proteomes" id="UP000249065">
    <property type="component" value="Unassembled WGS sequence"/>
</dbReference>
<keyword evidence="4" id="KW-1185">Reference proteome</keyword>
<comment type="caution">
    <text evidence="3">The sequence shown here is derived from an EMBL/GenBank/DDBJ whole genome shotgun (WGS) entry which is preliminary data.</text>
</comment>
<dbReference type="RefSeq" id="WP_111469149.1">
    <property type="nucleotide sequence ID" value="NZ_QLIX01000004.1"/>
</dbReference>
<reference evidence="4" key="1">
    <citation type="submission" date="2018-06" db="EMBL/GenBank/DDBJ databases">
        <authorList>
            <person name="Khan S.A."/>
        </authorList>
    </citation>
    <scope>NUCLEOTIDE SEQUENCE [LARGE SCALE GENOMIC DNA]</scope>
    <source>
        <strain evidence="4">DB-1506</strain>
    </source>
</reference>
<evidence type="ECO:0000259" key="2">
    <source>
        <dbReference type="Pfam" id="PF07987"/>
    </source>
</evidence>
<accession>A0A327M827</accession>
<evidence type="ECO:0000256" key="1">
    <source>
        <dbReference type="SAM" id="SignalP"/>
    </source>
</evidence>
<dbReference type="CDD" id="cd08545">
    <property type="entry name" value="YcnI_like"/>
    <property type="match status" value="1"/>
</dbReference>
<protein>
    <recommendedName>
        <fullName evidence="2">YncI copper-binding domain-containing protein</fullName>
    </recommendedName>
</protein>
<proteinExistence type="predicted"/>